<gene>
    <name evidence="4" type="ORF">SAMN06295933_0124</name>
</gene>
<dbReference type="SUPFAM" id="SSF48674">
    <property type="entry name" value="Fe-only hydrogenase smaller subunit"/>
    <property type="match status" value="1"/>
</dbReference>
<dbReference type="GO" id="GO:0009055">
    <property type="term" value="F:electron transfer activity"/>
    <property type="evidence" value="ECO:0007669"/>
    <property type="project" value="InterPro"/>
</dbReference>
<dbReference type="EMBL" id="FWZU01000001">
    <property type="protein sequence ID" value="SME88185.1"/>
    <property type="molecule type" value="Genomic_DNA"/>
</dbReference>
<dbReference type="InterPro" id="IPR008953">
    <property type="entry name" value="Fe_hydrogenase_HydB"/>
</dbReference>
<reference evidence="5" key="1">
    <citation type="submission" date="2017-04" db="EMBL/GenBank/DDBJ databases">
        <authorList>
            <person name="Varghese N."/>
            <person name="Submissions S."/>
        </authorList>
    </citation>
    <scope>NUCLEOTIDE SEQUENCE [LARGE SCALE GENOMIC DNA]</scope>
    <source>
        <strain evidence="5">K3S</strain>
    </source>
</reference>
<dbReference type="InterPro" id="IPR006311">
    <property type="entry name" value="TAT_signal"/>
</dbReference>
<organism evidence="4 5">
    <name type="scientific">Desulfovibrio gilichinskyi</name>
    <dbReference type="NCBI Taxonomy" id="1519643"/>
    <lineage>
        <taxon>Bacteria</taxon>
        <taxon>Pseudomonadati</taxon>
        <taxon>Thermodesulfobacteriota</taxon>
        <taxon>Desulfovibrionia</taxon>
        <taxon>Desulfovibrionales</taxon>
        <taxon>Desulfovibrionaceae</taxon>
        <taxon>Desulfovibrio</taxon>
    </lineage>
</organism>
<feature type="domain" description="Iron hydrogenase small subunit" evidence="3">
    <location>
        <begin position="31"/>
        <end position="97"/>
    </location>
</feature>
<evidence type="ECO:0000256" key="2">
    <source>
        <dbReference type="SAM" id="SignalP"/>
    </source>
</evidence>
<dbReference type="SMART" id="SM00902">
    <property type="entry name" value="Fe_hyd_SSU"/>
    <property type="match status" value="1"/>
</dbReference>
<sequence>MKMKRRSFLKACGVLTGYAMLSVNIASEAFAAAMSFVALRQKSVYATDANPKIYKFRKSQNNPMITKIYNKDSGFLHDGPCGHKSHELLHTEYIDRSAKLSALKAKGYKFNF</sequence>
<dbReference type="InterPro" id="IPR036991">
    <property type="entry name" value="Fe_hydrogenase_ssu_sf"/>
</dbReference>
<evidence type="ECO:0000256" key="1">
    <source>
        <dbReference type="ARBA" id="ARBA00023014"/>
    </source>
</evidence>
<dbReference type="OrthoDB" id="5460598at2"/>
<accession>A0A1X7C1A4</accession>
<dbReference type="InterPro" id="IPR003149">
    <property type="entry name" value="Fe_hydrogenase_ssu"/>
</dbReference>
<proteinExistence type="predicted"/>
<keyword evidence="1" id="KW-0479">Metal-binding</keyword>
<dbReference type="GO" id="GO:0008901">
    <property type="term" value="F:ferredoxin hydrogenase activity"/>
    <property type="evidence" value="ECO:0007669"/>
    <property type="project" value="InterPro"/>
</dbReference>
<name>A0A1X7C1A4_9BACT</name>
<keyword evidence="5" id="KW-1185">Reference proteome</keyword>
<keyword evidence="1" id="KW-0411">Iron-sulfur</keyword>
<feature type="chain" id="PRO_5012959564" evidence="2">
    <location>
        <begin position="32"/>
        <end position="112"/>
    </location>
</feature>
<protein>
    <submittedName>
        <fullName evidence="4">Ferredoxin hydrogenase small subunit</fullName>
    </submittedName>
</protein>
<dbReference type="STRING" id="1519643.SAMN06295933_0124"/>
<dbReference type="AlphaFoldDB" id="A0A1X7C1A4"/>
<dbReference type="PROSITE" id="PS51318">
    <property type="entry name" value="TAT"/>
    <property type="match status" value="1"/>
</dbReference>
<evidence type="ECO:0000313" key="5">
    <source>
        <dbReference type="Proteomes" id="UP000192906"/>
    </source>
</evidence>
<evidence type="ECO:0000259" key="3">
    <source>
        <dbReference type="SMART" id="SM00902"/>
    </source>
</evidence>
<dbReference type="GO" id="GO:0005506">
    <property type="term" value="F:iron ion binding"/>
    <property type="evidence" value="ECO:0007669"/>
    <property type="project" value="InterPro"/>
</dbReference>
<evidence type="ECO:0000313" key="4">
    <source>
        <dbReference type="EMBL" id="SME88185.1"/>
    </source>
</evidence>
<feature type="signal peptide" evidence="2">
    <location>
        <begin position="1"/>
        <end position="31"/>
    </location>
</feature>
<keyword evidence="2" id="KW-0732">Signal</keyword>
<keyword evidence="1" id="KW-0408">Iron</keyword>
<dbReference type="Proteomes" id="UP000192906">
    <property type="component" value="Unassembled WGS sequence"/>
</dbReference>
<dbReference type="Pfam" id="PF02256">
    <property type="entry name" value="Fe_hyd_SSU"/>
    <property type="match status" value="1"/>
</dbReference>
<dbReference type="GO" id="GO:0042597">
    <property type="term" value="C:periplasmic space"/>
    <property type="evidence" value="ECO:0007669"/>
    <property type="project" value="InterPro"/>
</dbReference>
<dbReference type="GO" id="GO:0051536">
    <property type="term" value="F:iron-sulfur cluster binding"/>
    <property type="evidence" value="ECO:0007669"/>
    <property type="project" value="UniProtKB-KW"/>
</dbReference>
<dbReference type="RefSeq" id="WP_085096821.1">
    <property type="nucleotide sequence ID" value="NZ_FWZU01000001.1"/>
</dbReference>
<dbReference type="Gene3D" id="4.10.260.20">
    <property type="entry name" value="Iron hydrogenase, small subunit"/>
    <property type="match status" value="1"/>
</dbReference>